<reference evidence="3" key="1">
    <citation type="submission" date="2023-07" db="EMBL/GenBank/DDBJ databases">
        <title>Dyadobacter sp. nov 'subterranea' isolated from contaminted grondwater.</title>
        <authorList>
            <person name="Szabo I."/>
            <person name="Al-Omari J."/>
            <person name="Szerdahelyi S.G."/>
            <person name="Rado J."/>
        </authorList>
    </citation>
    <scope>NUCLEOTIDE SEQUENCE [LARGE SCALE GENOMIC DNA]</scope>
    <source>
        <strain evidence="3">UP-52</strain>
    </source>
</reference>
<keyword evidence="3" id="KW-1185">Reference proteome</keyword>
<protein>
    <submittedName>
        <fullName evidence="2">Uncharacterized protein</fullName>
    </submittedName>
</protein>
<organism evidence="2 3">
    <name type="scientific">Dyadobacter subterraneus</name>
    <dbReference type="NCBI Taxonomy" id="2773304"/>
    <lineage>
        <taxon>Bacteria</taxon>
        <taxon>Pseudomonadati</taxon>
        <taxon>Bacteroidota</taxon>
        <taxon>Cytophagia</taxon>
        <taxon>Cytophagales</taxon>
        <taxon>Spirosomataceae</taxon>
        <taxon>Dyadobacter</taxon>
    </lineage>
</organism>
<evidence type="ECO:0000313" key="3">
    <source>
        <dbReference type="Proteomes" id="UP000634134"/>
    </source>
</evidence>
<keyword evidence="1" id="KW-0472">Membrane</keyword>
<gene>
    <name evidence="2" type="ORF">IEE83_26795</name>
</gene>
<evidence type="ECO:0000256" key="1">
    <source>
        <dbReference type="SAM" id="Phobius"/>
    </source>
</evidence>
<feature type="transmembrane region" description="Helical" evidence="1">
    <location>
        <begin position="79"/>
        <end position="104"/>
    </location>
</feature>
<dbReference type="EMBL" id="JACYGY010000002">
    <property type="protein sequence ID" value="MBE9465507.1"/>
    <property type="molecule type" value="Genomic_DNA"/>
</dbReference>
<dbReference type="RefSeq" id="WP_194123813.1">
    <property type="nucleotide sequence ID" value="NZ_JACYGY010000002.1"/>
</dbReference>
<dbReference type="Proteomes" id="UP000634134">
    <property type="component" value="Unassembled WGS sequence"/>
</dbReference>
<proteinExistence type="predicted"/>
<keyword evidence="1" id="KW-0812">Transmembrane</keyword>
<keyword evidence="1" id="KW-1133">Transmembrane helix</keyword>
<name>A0ABR9WJ18_9BACT</name>
<comment type="caution">
    <text evidence="2">The sequence shown here is derived from an EMBL/GenBank/DDBJ whole genome shotgun (WGS) entry which is preliminary data.</text>
</comment>
<sequence length="177" mass="20797">MNDKKERISHVLNYIKAEYFLKYGMEMDEWTVINFAEIREHFAVMRKELNANLLESKKLQQTFKGSISSINFASDKQSFVHGLGISIPYAVCTLILGLLCYYYLSTFKMYQAVSRYVEDMKNIESYQGLIREGNIRTENEVEYLILKQAKTGDNTFGQVYEFDAKRKEVRVPLRRLK</sequence>
<accession>A0ABR9WJ18</accession>
<evidence type="ECO:0000313" key="2">
    <source>
        <dbReference type="EMBL" id="MBE9465507.1"/>
    </source>
</evidence>